<accession>A0A023DHJ7</accession>
<feature type="transmembrane region" description="Helical" evidence="7">
    <location>
        <begin position="12"/>
        <end position="29"/>
    </location>
</feature>
<sequence length="429" mass="48067">MDRGKTMHERLLMITILIMATAFFGEMKINPFDSPFRFSLGGAVFFFGLISFAALPPLIIGICAGCFVVIFRVLLDLLTGEAAVADSFFTHAPAACYYISFALIVSAVRFRRLMKMPIRAGVFGAGLDFFSNACELFVRYLLGEPFTVTYQSMVVLVLFAILRSYCVIGVYNILMTKHFQSLAEARKQELERLLMINTGMYEETFYLQKSMQLIEEITRKSYELYSFLIEGKKVEPHAALYIAEHIHEVKKDIQRVFAGLSKLIGRQPLKERLPIDELCGMVIRANEKYAEMAGKTITFTHTCPVDLSTDHVYPLLSVLNNLVANAVEAIPSTGAIHLHARLQERHLVIEITDTGTGIAKEDAAWIFQPGFTTKYDSYGNPSTGIGLTHARDIMQSFSGHIELVKSKPGQTVFRLTIPTDQLLKKGAFL</sequence>
<keyword evidence="10" id="KW-1185">Reference proteome</keyword>
<name>A0A023DHJ7_9BACL</name>
<dbReference type="PRINTS" id="PR00344">
    <property type="entry name" value="BCTRLSENSOR"/>
</dbReference>
<keyword evidence="7" id="KW-1133">Transmembrane helix</keyword>
<evidence type="ECO:0000256" key="5">
    <source>
        <dbReference type="ARBA" id="ARBA00022777"/>
    </source>
</evidence>
<feature type="transmembrane region" description="Helical" evidence="7">
    <location>
        <begin position="154"/>
        <end position="174"/>
    </location>
</feature>
<dbReference type="Gene3D" id="3.30.565.10">
    <property type="entry name" value="Histidine kinase-like ATPase, C-terminal domain"/>
    <property type="match status" value="1"/>
</dbReference>
<dbReference type="InterPro" id="IPR004358">
    <property type="entry name" value="Sig_transdc_His_kin-like_C"/>
</dbReference>
<evidence type="ECO:0000256" key="3">
    <source>
        <dbReference type="ARBA" id="ARBA00022553"/>
    </source>
</evidence>
<dbReference type="SUPFAM" id="SSF55874">
    <property type="entry name" value="ATPase domain of HSP90 chaperone/DNA topoisomerase II/histidine kinase"/>
    <property type="match status" value="1"/>
</dbReference>
<organism evidence="9 10">
    <name type="scientific">Parageobacillus caldoxylosilyticus NBRC 107762</name>
    <dbReference type="NCBI Taxonomy" id="1220594"/>
    <lineage>
        <taxon>Bacteria</taxon>
        <taxon>Bacillati</taxon>
        <taxon>Bacillota</taxon>
        <taxon>Bacilli</taxon>
        <taxon>Bacillales</taxon>
        <taxon>Anoxybacillaceae</taxon>
        <taxon>Saccharococcus</taxon>
    </lineage>
</organism>
<evidence type="ECO:0000313" key="10">
    <source>
        <dbReference type="Proteomes" id="UP000023561"/>
    </source>
</evidence>
<reference evidence="9 10" key="1">
    <citation type="submission" date="2014-04" db="EMBL/GenBank/DDBJ databases">
        <title>Whole genome shotgun sequence of Geobacillus caldoxylosilyticus NBRC 107762.</title>
        <authorList>
            <person name="Hosoyama A."/>
            <person name="Hosoyama Y."/>
            <person name="Katano-Makiyama Y."/>
            <person name="Tsuchikane K."/>
            <person name="Ohji S."/>
            <person name="Ichikawa N."/>
            <person name="Yamazoe A."/>
            <person name="Fujita N."/>
        </authorList>
    </citation>
    <scope>NUCLEOTIDE SEQUENCE [LARGE SCALE GENOMIC DNA]</scope>
    <source>
        <strain evidence="9 10">NBRC 107762</strain>
    </source>
</reference>
<dbReference type="InterPro" id="IPR050980">
    <property type="entry name" value="2C_sensor_his_kinase"/>
</dbReference>
<protein>
    <recommendedName>
        <fullName evidence="2">histidine kinase</fullName>
        <ecNumber evidence="2">2.7.13.3</ecNumber>
    </recommendedName>
</protein>
<feature type="transmembrane region" description="Helical" evidence="7">
    <location>
        <begin position="35"/>
        <end position="53"/>
    </location>
</feature>
<dbReference type="GO" id="GO:0000160">
    <property type="term" value="P:phosphorelay signal transduction system"/>
    <property type="evidence" value="ECO:0007669"/>
    <property type="project" value="UniProtKB-KW"/>
</dbReference>
<gene>
    <name evidence="9" type="ORF">GCA01S_049_00490</name>
</gene>
<dbReference type="EC" id="2.7.13.3" evidence="2"/>
<evidence type="ECO:0000259" key="8">
    <source>
        <dbReference type="SMART" id="SM00387"/>
    </source>
</evidence>
<dbReference type="SMART" id="SM00387">
    <property type="entry name" value="HATPase_c"/>
    <property type="match status" value="1"/>
</dbReference>
<keyword evidence="7" id="KW-0812">Transmembrane</keyword>
<keyword evidence="5 9" id="KW-0418">Kinase</keyword>
<evidence type="ECO:0000256" key="6">
    <source>
        <dbReference type="ARBA" id="ARBA00023012"/>
    </source>
</evidence>
<keyword evidence="6" id="KW-0902">Two-component regulatory system</keyword>
<evidence type="ECO:0000256" key="1">
    <source>
        <dbReference type="ARBA" id="ARBA00000085"/>
    </source>
</evidence>
<evidence type="ECO:0000256" key="4">
    <source>
        <dbReference type="ARBA" id="ARBA00022679"/>
    </source>
</evidence>
<dbReference type="GO" id="GO:0004673">
    <property type="term" value="F:protein histidine kinase activity"/>
    <property type="evidence" value="ECO:0007669"/>
    <property type="project" value="UniProtKB-EC"/>
</dbReference>
<evidence type="ECO:0000313" key="9">
    <source>
        <dbReference type="EMBL" id="GAJ40732.1"/>
    </source>
</evidence>
<dbReference type="AlphaFoldDB" id="A0A023DHJ7"/>
<dbReference type="Pfam" id="PF02518">
    <property type="entry name" value="HATPase_c"/>
    <property type="match status" value="1"/>
</dbReference>
<dbReference type="InterPro" id="IPR036890">
    <property type="entry name" value="HATPase_C_sf"/>
</dbReference>
<keyword evidence="7" id="KW-0472">Membrane</keyword>
<keyword evidence="4" id="KW-0808">Transferase</keyword>
<comment type="caution">
    <text evidence="9">The sequence shown here is derived from an EMBL/GenBank/DDBJ whole genome shotgun (WGS) entry which is preliminary data.</text>
</comment>
<dbReference type="PANTHER" id="PTHR44936:SF9">
    <property type="entry name" value="SENSOR PROTEIN CREC"/>
    <property type="match status" value="1"/>
</dbReference>
<feature type="domain" description="Histidine kinase/HSP90-like ATPase" evidence="8">
    <location>
        <begin position="310"/>
        <end position="421"/>
    </location>
</feature>
<evidence type="ECO:0000256" key="2">
    <source>
        <dbReference type="ARBA" id="ARBA00012438"/>
    </source>
</evidence>
<evidence type="ECO:0000256" key="7">
    <source>
        <dbReference type="SAM" id="Phobius"/>
    </source>
</evidence>
<keyword evidence="3" id="KW-0597">Phosphoprotein</keyword>
<feature type="non-terminal residue" evidence="9">
    <location>
        <position position="429"/>
    </location>
</feature>
<feature type="transmembrane region" description="Helical" evidence="7">
    <location>
        <begin position="120"/>
        <end position="142"/>
    </location>
</feature>
<dbReference type="EMBL" id="BAWO01000049">
    <property type="protein sequence ID" value="GAJ40732.1"/>
    <property type="molecule type" value="Genomic_DNA"/>
</dbReference>
<dbReference type="InterPro" id="IPR003594">
    <property type="entry name" value="HATPase_dom"/>
</dbReference>
<feature type="transmembrane region" description="Helical" evidence="7">
    <location>
        <begin position="87"/>
        <end position="108"/>
    </location>
</feature>
<proteinExistence type="predicted"/>
<dbReference type="PANTHER" id="PTHR44936">
    <property type="entry name" value="SENSOR PROTEIN CREC"/>
    <property type="match status" value="1"/>
</dbReference>
<comment type="catalytic activity">
    <reaction evidence="1">
        <text>ATP + protein L-histidine = ADP + protein N-phospho-L-histidine.</text>
        <dbReference type="EC" id="2.7.13.3"/>
    </reaction>
</comment>
<dbReference type="Proteomes" id="UP000023561">
    <property type="component" value="Unassembled WGS sequence"/>
</dbReference>